<dbReference type="CDD" id="cd00167">
    <property type="entry name" value="SANT"/>
    <property type="match status" value="1"/>
</dbReference>
<dbReference type="InterPro" id="IPR009057">
    <property type="entry name" value="Homeodomain-like_sf"/>
</dbReference>
<evidence type="ECO:0000259" key="13">
    <source>
        <dbReference type="PROSITE" id="PS51194"/>
    </source>
</evidence>
<comment type="caution">
    <text evidence="14">The sequence shown here is derived from an EMBL/GenBank/DDBJ whole genome shotgun (WGS) entry which is preliminary data.</text>
</comment>
<dbReference type="InterPro" id="IPR001005">
    <property type="entry name" value="SANT/Myb"/>
</dbReference>
<dbReference type="SMART" id="SM00490">
    <property type="entry name" value="HELICc"/>
    <property type="match status" value="1"/>
</dbReference>
<gene>
    <name evidence="14" type="ORF">FOL47_007015</name>
</gene>
<dbReference type="SUPFAM" id="SSF52540">
    <property type="entry name" value="P-loop containing nucleoside triphosphate hydrolases"/>
    <property type="match status" value="2"/>
</dbReference>
<keyword evidence="3" id="KW-0547">Nucleotide-binding</keyword>
<feature type="compositionally biased region" description="Low complexity" evidence="11">
    <location>
        <begin position="149"/>
        <end position="158"/>
    </location>
</feature>
<sequence length="1509" mass="170297">MTDDADMKPQSPNDVTRAAVDHIEEAAAKAADSHAADAPNASQADHSPTEVAPSVVEIPSSDGSPDEATRDENYEDSNYETGPPSPAASSVEENKRMAEAIHDDLPEDPLDRLLKLTDAYAERIHRAASVGVPLDRSPRKRSSSGGSGLDQQLQQQHRGQTREQDEDQVVLRGRRLRARSNSRLDVPDTDEDMLLQLEQEEDEEKQATAGKKVMISSRMSQPDTIVGTMRPYQLDGLTWMCQLCVAHVNGILADEMGLGKTLQTISLLTTVTNKGWVHPPHMVVGPKTTLLNWAGEFKKFCPSMRVILLHGTHDERRETIDEYLSDIPQPKSFDVLLTTFDVCRIEKAALRKIRWGYFVMDEAHRIKNDQSSLSQVVRSFTTQRRLLLTGTPLQNNLQELWALLNFLMPSVFTNAKQFDGMLERISQEHEAVANHQESKGGRNVITVLHRILRPFMLRRLKSDVATDLPEKRSVYVFVQVTDMQRSLYRDLLMKNTVLIFTQMTRMLDIMDDYLRLKGYGYCRIDGDTAMSDRQAMIDDFTRPDSDKFVFILSTRAGGLGINLNTANYVIIYDSDFNPQMDLQAIDRAHRIGQKRQVTVYRLVTQDTVEEKIVERAAKKMQIDNLVIQKGKFNQARASNAPTKDEVSQIIRFGAQEVFKPAQGQQDVDIDAILKTAEERTADINAQMATLSETLNINSLSLDGSVLDTHKPVKAENEPSTDEDLPEELKLAAKGIYDIGPRVRKERFQLVEEHPAPRKKRARVPQWRTDVGGGYDHQLYNTKRLDELDKIEYAWNKYKTTGSVPKPEEASSSTSPSPTEGGDSEADQQPKDETPPPEFTNAMRAEKKRLLSEGFPHWSKKQFNAFVRGCKAYGKDKLARITEEIEDKSPSEVRLFHQAFFNRAEKVMGKAGARIIQDIDKCTQQVQELQESLEALNNRIEDFNAEDGNIWADLTLPADHADNRANRRVHLDGSDQFERFWSEAEDRALMCSLYKCGYGHWEEIKALLRYSVVHQFNFNLQLRTIDQIKKRCDQLMAMNFKEEKAALEEALRAAASAKKKRKHKEHKESAQKSSTKKPRKRKHDGESSPEVQPKKKAKGRGKSGLWSLVCQSVIVAQTALHMRIVLSVVALVGAAAAAFDPCDELGLPLAREGQYVRPSEYAKRINKFFETNNYTRSVPRYLDHIPGLVFANAEEFRHNCPQLAYYRRITSTLDDPKKREEFFTLLYKMGDVPLSDELWEEGFAEVLDALDSVTGIEYFPYGGTLLALVRYGARTGILSEGKQDVVERDVDILIGVTSAADWSNRVAFDLATALTDHRGWKGCYQKASIPLDAMVAGIPYRKDLLQCLKTSPDGQLLLADFSTYIIVNDSTSDTHSYLQKGCSQDGRCATVEFLSRLANISNNEGLVYPFEKCKAYNRTVNCPKRPLDFTRAFHNLGQHDCLAIPSLFSRDDRDPRNVDFTSRGLNARDLDLIEASSELLQKGGFLSIVLANILPVHMAMRGDRPDGLRS</sequence>
<evidence type="ECO:0000256" key="10">
    <source>
        <dbReference type="SAM" id="Coils"/>
    </source>
</evidence>
<feature type="region of interest" description="Disordered" evidence="11">
    <location>
        <begin position="800"/>
        <end position="839"/>
    </location>
</feature>
<dbReference type="Proteomes" id="UP000591131">
    <property type="component" value="Unassembled WGS sequence"/>
</dbReference>
<evidence type="ECO:0000313" key="14">
    <source>
        <dbReference type="EMBL" id="KAF4675948.1"/>
    </source>
</evidence>
<feature type="region of interest" description="Disordered" evidence="11">
    <location>
        <begin position="1"/>
        <end position="105"/>
    </location>
</feature>
<dbReference type="PANTHER" id="PTHR45623">
    <property type="entry name" value="CHROMODOMAIN-HELICASE-DNA-BINDING PROTEIN 3-RELATED-RELATED"/>
    <property type="match status" value="1"/>
</dbReference>
<dbReference type="GO" id="GO:0004386">
    <property type="term" value="F:helicase activity"/>
    <property type="evidence" value="ECO:0007669"/>
    <property type="project" value="UniProtKB-KW"/>
</dbReference>
<evidence type="ECO:0000256" key="7">
    <source>
        <dbReference type="ARBA" id="ARBA00022853"/>
    </source>
</evidence>
<dbReference type="SUPFAM" id="SSF46689">
    <property type="entry name" value="Homeodomain-like"/>
    <property type="match status" value="2"/>
</dbReference>
<keyword evidence="9" id="KW-0539">Nucleus</keyword>
<dbReference type="Pfam" id="PF09111">
    <property type="entry name" value="SLIDE"/>
    <property type="match status" value="1"/>
</dbReference>
<dbReference type="PANTHER" id="PTHR45623:SF49">
    <property type="entry name" value="SWI_SNF-RELATED MATRIX-ASSOCIATED ACTIN-DEPENDENT REGULATOR OF CHROMATIN SUBFAMILY A MEMBER 5"/>
    <property type="match status" value="1"/>
</dbReference>
<evidence type="ECO:0000259" key="12">
    <source>
        <dbReference type="PROSITE" id="PS51192"/>
    </source>
</evidence>
<dbReference type="GO" id="GO:0005634">
    <property type="term" value="C:nucleus"/>
    <property type="evidence" value="ECO:0007669"/>
    <property type="project" value="UniProtKB-SubCell"/>
</dbReference>
<dbReference type="SMART" id="SM00487">
    <property type="entry name" value="DEXDc"/>
    <property type="match status" value="1"/>
</dbReference>
<dbReference type="Pfam" id="PF00176">
    <property type="entry name" value="SNF2-rel_dom"/>
    <property type="match status" value="1"/>
</dbReference>
<feature type="domain" description="Helicase C-terminal" evidence="13">
    <location>
        <begin position="487"/>
        <end position="633"/>
    </location>
</feature>
<evidence type="ECO:0000256" key="8">
    <source>
        <dbReference type="ARBA" id="ARBA00023125"/>
    </source>
</evidence>
<accession>A0A7J6MWF8</accession>
<dbReference type="GO" id="GO:0140658">
    <property type="term" value="F:ATP-dependent chromatin remodeler activity"/>
    <property type="evidence" value="ECO:0007669"/>
    <property type="project" value="TreeGrafter"/>
</dbReference>
<dbReference type="FunFam" id="3.40.50.10810:FF:000005">
    <property type="entry name" value="Photoperiod-independent early flowering 1"/>
    <property type="match status" value="1"/>
</dbReference>
<proteinExistence type="inferred from homology"/>
<keyword evidence="7" id="KW-0156">Chromatin regulator</keyword>
<feature type="coiled-coil region" evidence="10">
    <location>
        <begin position="918"/>
        <end position="945"/>
    </location>
</feature>
<dbReference type="Gene3D" id="1.10.10.60">
    <property type="entry name" value="Homeodomain-like"/>
    <property type="match status" value="2"/>
</dbReference>
<organism evidence="14 15">
    <name type="scientific">Perkinsus chesapeaki</name>
    <name type="common">Clam parasite</name>
    <name type="synonym">Perkinsus andrewsi</name>
    <dbReference type="NCBI Taxonomy" id="330153"/>
    <lineage>
        <taxon>Eukaryota</taxon>
        <taxon>Sar</taxon>
        <taxon>Alveolata</taxon>
        <taxon>Perkinsozoa</taxon>
        <taxon>Perkinsea</taxon>
        <taxon>Perkinsida</taxon>
        <taxon>Perkinsidae</taxon>
        <taxon>Perkinsus</taxon>
    </lineage>
</organism>
<dbReference type="InterPro" id="IPR000330">
    <property type="entry name" value="SNF2_N"/>
</dbReference>
<dbReference type="InterPro" id="IPR036306">
    <property type="entry name" value="ISWI_HAND-dom_sf"/>
</dbReference>
<evidence type="ECO:0000256" key="1">
    <source>
        <dbReference type="ARBA" id="ARBA00004123"/>
    </source>
</evidence>
<dbReference type="GO" id="GO:0005524">
    <property type="term" value="F:ATP binding"/>
    <property type="evidence" value="ECO:0007669"/>
    <property type="project" value="UniProtKB-KW"/>
</dbReference>
<dbReference type="Gene3D" id="3.40.50.10810">
    <property type="entry name" value="Tandem AAA-ATPase domain"/>
    <property type="match status" value="1"/>
</dbReference>
<evidence type="ECO:0000256" key="4">
    <source>
        <dbReference type="ARBA" id="ARBA00022801"/>
    </source>
</evidence>
<dbReference type="InterPro" id="IPR027417">
    <property type="entry name" value="P-loop_NTPase"/>
</dbReference>
<keyword evidence="6" id="KW-0067">ATP-binding</keyword>
<evidence type="ECO:0000256" key="3">
    <source>
        <dbReference type="ARBA" id="ARBA00022741"/>
    </source>
</evidence>
<feature type="compositionally biased region" description="Basic and acidic residues" evidence="11">
    <location>
        <begin position="19"/>
        <end position="35"/>
    </location>
</feature>
<dbReference type="InterPro" id="IPR014001">
    <property type="entry name" value="Helicase_ATP-bd"/>
</dbReference>
<dbReference type="InterPro" id="IPR002464">
    <property type="entry name" value="DNA/RNA_helicase_DEAH_CS"/>
</dbReference>
<keyword evidence="5" id="KW-0347">Helicase</keyword>
<dbReference type="InterPro" id="IPR015195">
    <property type="entry name" value="SLIDE"/>
</dbReference>
<evidence type="ECO:0000256" key="6">
    <source>
        <dbReference type="ARBA" id="ARBA00022840"/>
    </source>
</evidence>
<comment type="similarity">
    <text evidence="2">Belongs to the SNF2/RAD54 helicase family. ISWI subfamily.</text>
</comment>
<feature type="compositionally biased region" description="Basic and acidic residues" evidence="11">
    <location>
        <begin position="92"/>
        <end position="105"/>
    </location>
</feature>
<dbReference type="GO" id="GO:0034728">
    <property type="term" value="P:nucleosome organization"/>
    <property type="evidence" value="ECO:0007669"/>
    <property type="project" value="TreeGrafter"/>
</dbReference>
<dbReference type="InterPro" id="IPR038718">
    <property type="entry name" value="SNF2-like_sf"/>
</dbReference>
<feature type="domain" description="Helicase ATP-binding" evidence="12">
    <location>
        <begin position="241"/>
        <end position="410"/>
    </location>
</feature>
<dbReference type="GO" id="GO:0042393">
    <property type="term" value="F:histone binding"/>
    <property type="evidence" value="ECO:0007669"/>
    <property type="project" value="TreeGrafter"/>
</dbReference>
<dbReference type="InterPro" id="IPR001650">
    <property type="entry name" value="Helicase_C-like"/>
</dbReference>
<evidence type="ECO:0000256" key="5">
    <source>
        <dbReference type="ARBA" id="ARBA00022806"/>
    </source>
</evidence>
<dbReference type="GO" id="GO:0000785">
    <property type="term" value="C:chromatin"/>
    <property type="evidence" value="ECO:0007669"/>
    <property type="project" value="TreeGrafter"/>
</dbReference>
<feature type="region of interest" description="Disordered" evidence="11">
    <location>
        <begin position="1052"/>
        <end position="1099"/>
    </location>
</feature>
<dbReference type="EMBL" id="JAAPAO010000040">
    <property type="protein sequence ID" value="KAF4675948.1"/>
    <property type="molecule type" value="Genomic_DNA"/>
</dbReference>
<reference evidence="14 15" key="1">
    <citation type="submission" date="2020-04" db="EMBL/GenBank/DDBJ databases">
        <title>Perkinsus chesapeaki whole genome sequence.</title>
        <authorList>
            <person name="Bogema D.R."/>
        </authorList>
    </citation>
    <scope>NUCLEOTIDE SEQUENCE [LARGE SCALE GENOMIC DNA]</scope>
    <source>
        <strain evidence="14">ATCC PRA-425</strain>
    </source>
</reference>
<dbReference type="CDD" id="cd18793">
    <property type="entry name" value="SF2_C_SNF"/>
    <property type="match status" value="1"/>
</dbReference>
<evidence type="ECO:0000256" key="2">
    <source>
        <dbReference type="ARBA" id="ARBA00009687"/>
    </source>
</evidence>
<comment type="subcellular location">
    <subcellularLocation>
        <location evidence="1">Nucleus</location>
    </subcellularLocation>
</comment>
<dbReference type="PROSITE" id="PS51192">
    <property type="entry name" value="HELICASE_ATP_BIND_1"/>
    <property type="match status" value="1"/>
</dbReference>
<protein>
    <recommendedName>
        <fullName evidence="16">Choline dehydrogenase 7</fullName>
    </recommendedName>
</protein>
<dbReference type="GO" id="GO:0003677">
    <property type="term" value="F:DNA binding"/>
    <property type="evidence" value="ECO:0007669"/>
    <property type="project" value="UniProtKB-KW"/>
</dbReference>
<dbReference type="SMART" id="SM00717">
    <property type="entry name" value="SANT"/>
    <property type="match status" value="2"/>
</dbReference>
<keyword evidence="10" id="KW-0175">Coiled coil</keyword>
<keyword evidence="4" id="KW-0378">Hydrolase</keyword>
<evidence type="ECO:0000256" key="11">
    <source>
        <dbReference type="SAM" id="MobiDB-lite"/>
    </source>
</evidence>
<evidence type="ECO:0000256" key="9">
    <source>
        <dbReference type="ARBA" id="ARBA00023242"/>
    </source>
</evidence>
<name>A0A7J6MWF8_PERCH</name>
<dbReference type="InterPro" id="IPR049730">
    <property type="entry name" value="SNF2/RAD54-like_C"/>
</dbReference>
<dbReference type="SUPFAM" id="SSF101224">
    <property type="entry name" value="HAND domain of the nucleosome remodeling ATPase ISWI"/>
    <property type="match status" value="1"/>
</dbReference>
<evidence type="ECO:0000313" key="15">
    <source>
        <dbReference type="Proteomes" id="UP000591131"/>
    </source>
</evidence>
<dbReference type="OrthoDB" id="5857104at2759"/>
<dbReference type="Gene3D" id="3.40.50.300">
    <property type="entry name" value="P-loop containing nucleotide triphosphate hydrolases"/>
    <property type="match status" value="1"/>
</dbReference>
<dbReference type="GO" id="GO:0016887">
    <property type="term" value="F:ATP hydrolysis activity"/>
    <property type="evidence" value="ECO:0007669"/>
    <property type="project" value="TreeGrafter"/>
</dbReference>
<keyword evidence="15" id="KW-1185">Reference proteome</keyword>
<keyword evidence="8" id="KW-0238">DNA-binding</keyword>
<dbReference type="PROSITE" id="PS00690">
    <property type="entry name" value="DEAH_ATP_HELICASE"/>
    <property type="match status" value="1"/>
</dbReference>
<dbReference type="GO" id="GO:0031491">
    <property type="term" value="F:nucleosome binding"/>
    <property type="evidence" value="ECO:0007669"/>
    <property type="project" value="InterPro"/>
</dbReference>
<evidence type="ECO:0008006" key="16">
    <source>
        <dbReference type="Google" id="ProtNLM"/>
    </source>
</evidence>
<dbReference type="PROSITE" id="PS51194">
    <property type="entry name" value="HELICASE_CTER"/>
    <property type="match status" value="1"/>
</dbReference>
<feature type="region of interest" description="Disordered" evidence="11">
    <location>
        <begin position="131"/>
        <end position="174"/>
    </location>
</feature>